<reference evidence="2 5" key="1">
    <citation type="submission" date="2021-11" db="EMBL/GenBank/DDBJ databases">
        <title>Draft genome sequence of Capnocytophaga sp. strain KC07075 isolated from cat oral cavity.</title>
        <authorList>
            <person name="Suzuki M."/>
            <person name="Imaoka K."/>
            <person name="Kimura M."/>
            <person name="Morikawa S."/>
            <person name="Maeda K."/>
        </authorList>
    </citation>
    <scope>NUCLEOTIDE SEQUENCE</scope>
    <source>
        <strain evidence="2">KC07075</strain>
        <strain evidence="3 5">KC07079</strain>
    </source>
</reference>
<dbReference type="GO" id="GO:0032259">
    <property type="term" value="P:methylation"/>
    <property type="evidence" value="ECO:0007669"/>
    <property type="project" value="UniProtKB-KW"/>
</dbReference>
<evidence type="ECO:0000313" key="5">
    <source>
        <dbReference type="Proteomes" id="UP001208692"/>
    </source>
</evidence>
<dbReference type="InterPro" id="IPR003754">
    <property type="entry name" value="4pyrrol_synth_uPrphyn_synth"/>
</dbReference>
<accession>A0AAV5APH5</accession>
<dbReference type="EMBL" id="BQKB01000027">
    <property type="protein sequence ID" value="GJM53145.1"/>
    <property type="molecule type" value="Genomic_DNA"/>
</dbReference>
<dbReference type="SUPFAM" id="SSF69618">
    <property type="entry name" value="HemD-like"/>
    <property type="match status" value="1"/>
</dbReference>
<organism evidence="2 4">
    <name type="scientific">Capnocytophaga catalasegens</name>
    <dbReference type="NCBI Taxonomy" id="1004260"/>
    <lineage>
        <taxon>Bacteria</taxon>
        <taxon>Pseudomonadati</taxon>
        <taxon>Bacteroidota</taxon>
        <taxon>Flavobacteriia</taxon>
        <taxon>Flavobacteriales</taxon>
        <taxon>Flavobacteriaceae</taxon>
        <taxon>Capnocytophaga</taxon>
    </lineage>
</organism>
<dbReference type="Proteomes" id="UP001208692">
    <property type="component" value="Unassembled WGS sequence"/>
</dbReference>
<evidence type="ECO:0000313" key="4">
    <source>
        <dbReference type="Proteomes" id="UP001207736"/>
    </source>
</evidence>
<dbReference type="Gene3D" id="3.40.50.10090">
    <property type="match status" value="2"/>
</dbReference>
<comment type="caution">
    <text evidence="2">The sequence shown here is derived from an EMBL/GenBank/DDBJ whole genome shotgun (WGS) entry which is preliminary data.</text>
</comment>
<dbReference type="PANTHER" id="PTHR12390:SF0">
    <property type="entry name" value="UROPORPHYRINOGEN-III SYNTHASE"/>
    <property type="match status" value="1"/>
</dbReference>
<evidence type="ECO:0000313" key="2">
    <source>
        <dbReference type="EMBL" id="GJM49211.1"/>
    </source>
</evidence>
<feature type="domain" description="Tetrapyrrole biosynthesis uroporphyrinogen III synthase" evidence="1">
    <location>
        <begin position="21"/>
        <end position="210"/>
    </location>
</feature>
<evidence type="ECO:0000313" key="3">
    <source>
        <dbReference type="EMBL" id="GJM53145.1"/>
    </source>
</evidence>
<dbReference type="GO" id="GO:0006780">
    <property type="term" value="P:uroporphyrinogen III biosynthetic process"/>
    <property type="evidence" value="ECO:0007669"/>
    <property type="project" value="InterPro"/>
</dbReference>
<dbReference type="Pfam" id="PF02602">
    <property type="entry name" value="HEM4"/>
    <property type="match status" value="1"/>
</dbReference>
<dbReference type="RefSeq" id="WP_264846860.1">
    <property type="nucleotide sequence ID" value="NZ_BPMA01000032.1"/>
</dbReference>
<dbReference type="InterPro" id="IPR036108">
    <property type="entry name" value="4pyrrol_syn_uPrphyn_synt_sf"/>
</dbReference>
<sequence length="224" mass="25646">MKIISTKKLTYSEREQLMLQGISLIEHNFISIELVDFSVDTLADYLIFTSQNAVRSVLKNSQIEKIKQKKVLCVGEKTKQMLIEQGWQVIENAPYAQMLGTIIFQKYSEKSFTFFCGNLRSDTLLDLCRNVGINCTEIIVYHTQYTPLFIQEKTEGILFFSPSAIHSFLLKNTISNEKLFCIGETTAQALQVYGKNCIIANKPTIDSVIESVIQYFNENKNVRK</sequence>
<dbReference type="EMBL" id="BQKA01000005">
    <property type="protein sequence ID" value="GJM49211.1"/>
    <property type="molecule type" value="Genomic_DNA"/>
</dbReference>
<protein>
    <submittedName>
        <fullName evidence="2">Uroporphyrinogen III methyltransferase</fullName>
    </submittedName>
</protein>
<dbReference type="GO" id="GO:0004852">
    <property type="term" value="F:uroporphyrinogen-III synthase activity"/>
    <property type="evidence" value="ECO:0007669"/>
    <property type="project" value="InterPro"/>
</dbReference>
<dbReference type="PANTHER" id="PTHR12390">
    <property type="entry name" value="UROPORPHYRINOGEN III SYNTHASE"/>
    <property type="match status" value="1"/>
</dbReference>
<dbReference type="AlphaFoldDB" id="A0AAV5APH5"/>
<dbReference type="InterPro" id="IPR039793">
    <property type="entry name" value="UROS/Hem4"/>
</dbReference>
<dbReference type="Proteomes" id="UP001207736">
    <property type="component" value="Unassembled WGS sequence"/>
</dbReference>
<proteinExistence type="predicted"/>
<dbReference type="GO" id="GO:0008168">
    <property type="term" value="F:methyltransferase activity"/>
    <property type="evidence" value="ECO:0007669"/>
    <property type="project" value="UniProtKB-KW"/>
</dbReference>
<gene>
    <name evidence="2" type="primary">hemD</name>
    <name evidence="2" type="ORF">RCZ15_01870</name>
    <name evidence="3" type="ORF">RCZ16_14620</name>
</gene>
<keyword evidence="5" id="KW-1185">Reference proteome</keyword>
<dbReference type="GO" id="GO:0005829">
    <property type="term" value="C:cytosol"/>
    <property type="evidence" value="ECO:0007669"/>
    <property type="project" value="TreeGrafter"/>
</dbReference>
<keyword evidence="2" id="KW-0808">Transferase</keyword>
<dbReference type="CDD" id="cd06578">
    <property type="entry name" value="HemD"/>
    <property type="match status" value="1"/>
</dbReference>
<evidence type="ECO:0000259" key="1">
    <source>
        <dbReference type="Pfam" id="PF02602"/>
    </source>
</evidence>
<name>A0AAV5APH5_9FLAO</name>
<keyword evidence="2" id="KW-0489">Methyltransferase</keyword>